<feature type="region of interest" description="Disordered" evidence="1">
    <location>
        <begin position="898"/>
        <end position="993"/>
    </location>
</feature>
<feature type="region of interest" description="Disordered" evidence="1">
    <location>
        <begin position="1"/>
        <end position="25"/>
    </location>
</feature>
<sequence>MAALPLESKPRSRPRRPTRQIPLNRGPLTPLRAHYLKKSLIQLQFRRELNDITNAQSGNVSTLSYLGSPFSPPPKGSPMLDLPFLRYFFRKFILSFPFMATAPKDFYSEKLQPFVASAFARNLSPTNLLDDAEEGSEQARPKMLEKLEKNLALLLGSGTKLVEQEEVVRLKQTDLDRLEDLAKKRQARNLKTKDVFEVNVVCVRTVTDRGRVRSRVHEEFIIRTRLHSQPDMFVSRRYGDFKTLADELRKAHPEEAIKSPPGKDKSAVTAPPQGAYSTISSFMSRAQSASMTDTQSNGSSDSLPFSPSQQGFPSRLSREKNRLTLRAYLHSLMASSAIASSPVLRSFLVSGPTTLSPEELDDVQRREEADMMRDEGRKRFAREVASRVDGLRDAVKNVKGDIMGKNGLTYVFDTIKVTPNVNGLPANYKAVMEWARISLASTIFHLFIASDSSSETFASLKRIHGLMPYFMLKAALKISNPVGMIRSVLDLFLAQPFGGRSLLQRMFTSSLTEEVKNLEEDIESVQGKVDDPVICEKIRLFVYAPKEIQDMYKKDAEEERLSVLTTVLRSGEEPVLNRSQMHRVVRAHRAHVVYMKNRKDQDDSDDDSGPQNEDAWLFEDLKVLTRLYSELRDKEQLIALIFEGVTSELLKDIITIFYAPLAQVYRAASIADSLGDLQNFVNDLIRTVEQAEELSQEDPQRTVQTFIDLVQRHEQAFYHFVHKVHSNGEGLFDSLMRWIELFLTVVREGLGDPISLEYLLPHAGQERESILNEVDAVALYHYKMKVAYESRIRRRFGKAQGQSGADAEDEATTALVHGVVGEISLGELVQGDADDLAAEETDEDESESEGSSSEYETDSDGSYEDESSEESAAVVPVVPVSTKPVSRSATVTVTPVHIQSASRQSYDVPPARQRSLSLRSSKSLNLSRSSLSQRDATPLPLSSVIHKPLPPPPPGDSVPVQRRQSQESPSNHRPDLPSPRKSKAKKATDVLKPPDLHHIPQLLPLFVEMLRPLLRFQN</sequence>
<dbReference type="PANTHER" id="PTHR47185">
    <property type="entry name" value="PX DOMAIN-CONTAINING PROTEIN YPR097W"/>
    <property type="match status" value="1"/>
</dbReference>
<reference evidence="4" key="1">
    <citation type="journal article" date="2011" name="Science">
        <title>The plant cell wall-decomposing machinery underlies the functional diversity of forest fungi.</title>
        <authorList>
            <person name="Eastwood D.C."/>
            <person name="Floudas D."/>
            <person name="Binder M."/>
            <person name="Majcherczyk A."/>
            <person name="Schneider P."/>
            <person name="Aerts A."/>
            <person name="Asiegbu F.O."/>
            <person name="Baker S.E."/>
            <person name="Barry K."/>
            <person name="Bendiksby M."/>
            <person name="Blumentritt M."/>
            <person name="Coutinho P.M."/>
            <person name="Cullen D."/>
            <person name="de Vries R.P."/>
            <person name="Gathman A."/>
            <person name="Goodell B."/>
            <person name="Henrissat B."/>
            <person name="Ihrmark K."/>
            <person name="Kauserud H."/>
            <person name="Kohler A."/>
            <person name="LaButti K."/>
            <person name="Lapidus A."/>
            <person name="Lavin J.L."/>
            <person name="Lee Y.-H."/>
            <person name="Lindquist E."/>
            <person name="Lilly W."/>
            <person name="Lucas S."/>
            <person name="Morin E."/>
            <person name="Murat C."/>
            <person name="Oguiza J.A."/>
            <person name="Park J."/>
            <person name="Pisabarro A.G."/>
            <person name="Riley R."/>
            <person name="Rosling A."/>
            <person name="Salamov A."/>
            <person name="Schmidt O."/>
            <person name="Schmutz J."/>
            <person name="Skrede I."/>
            <person name="Stenlid J."/>
            <person name="Wiebenga A."/>
            <person name="Xie X."/>
            <person name="Kuees U."/>
            <person name="Hibbett D.S."/>
            <person name="Hoffmeister D."/>
            <person name="Hoegberg N."/>
            <person name="Martin F."/>
            <person name="Grigoriev I.V."/>
            <person name="Watkinson S.C."/>
        </authorList>
    </citation>
    <scope>NUCLEOTIDE SEQUENCE [LARGE SCALE GENOMIC DNA]</scope>
    <source>
        <strain evidence="4">strain S7.3</strain>
    </source>
</reference>
<proteinExistence type="predicted"/>
<feature type="region of interest" description="Disordered" evidence="1">
    <location>
        <begin position="252"/>
        <end position="274"/>
    </location>
</feature>
<feature type="compositionally biased region" description="Basic and acidic residues" evidence="1">
    <location>
        <begin position="252"/>
        <end position="266"/>
    </location>
</feature>
<dbReference type="STRING" id="936435.F8PP61"/>
<feature type="compositionally biased region" description="Acidic residues" evidence="1">
    <location>
        <begin position="855"/>
        <end position="869"/>
    </location>
</feature>
<dbReference type="InterPro" id="IPR001683">
    <property type="entry name" value="PX_dom"/>
</dbReference>
<evidence type="ECO:0000256" key="1">
    <source>
        <dbReference type="SAM" id="MobiDB-lite"/>
    </source>
</evidence>
<protein>
    <recommendedName>
        <fullName evidence="2">PX domain-containing protein</fullName>
    </recommendedName>
</protein>
<dbReference type="InterPro" id="IPR024554">
    <property type="entry name" value="LEC1-like_C"/>
</dbReference>
<dbReference type="CDD" id="cd06869">
    <property type="entry name" value="PX_UP2_fungi"/>
    <property type="match status" value="1"/>
</dbReference>
<dbReference type="FunCoup" id="F8PP61">
    <property type="interactions" value="17"/>
</dbReference>
<dbReference type="SUPFAM" id="SSF64268">
    <property type="entry name" value="PX domain"/>
    <property type="match status" value="1"/>
</dbReference>
<dbReference type="PANTHER" id="PTHR47185:SF1">
    <property type="entry name" value="PX DOMAIN-CONTAINING PROTEIN YPR097W"/>
    <property type="match status" value="1"/>
</dbReference>
<dbReference type="Gene3D" id="3.30.1520.10">
    <property type="entry name" value="Phox-like domain"/>
    <property type="match status" value="1"/>
</dbReference>
<dbReference type="eggNOG" id="KOG2273">
    <property type="taxonomic scope" value="Eukaryota"/>
</dbReference>
<dbReference type="Proteomes" id="UP000008063">
    <property type="component" value="Unassembled WGS sequence"/>
</dbReference>
<feature type="compositionally biased region" description="Acidic residues" evidence="1">
    <location>
        <begin position="835"/>
        <end position="848"/>
    </location>
</feature>
<dbReference type="OMA" id="MGWLEGI"/>
<feature type="region of interest" description="Disordered" evidence="1">
    <location>
        <begin position="835"/>
        <end position="876"/>
    </location>
</feature>
<evidence type="ECO:0000259" key="2">
    <source>
        <dbReference type="PROSITE" id="PS50195"/>
    </source>
</evidence>
<dbReference type="InterPro" id="IPR036871">
    <property type="entry name" value="PX_dom_sf"/>
</dbReference>
<dbReference type="InParanoid" id="F8PP61"/>
<dbReference type="Pfam" id="PF12825">
    <property type="entry name" value="DUF3818"/>
    <property type="match status" value="1"/>
</dbReference>
<evidence type="ECO:0000313" key="4">
    <source>
        <dbReference type="Proteomes" id="UP000008063"/>
    </source>
</evidence>
<gene>
    <name evidence="3" type="ORF">SERLA73DRAFT_166450</name>
</gene>
<dbReference type="GO" id="GO:0035091">
    <property type="term" value="F:phosphatidylinositol binding"/>
    <property type="evidence" value="ECO:0007669"/>
    <property type="project" value="InterPro"/>
</dbReference>
<dbReference type="Pfam" id="PF00787">
    <property type="entry name" value="PX"/>
    <property type="match status" value="1"/>
</dbReference>
<evidence type="ECO:0000313" key="3">
    <source>
        <dbReference type="EMBL" id="EGO01938.1"/>
    </source>
</evidence>
<dbReference type="AlphaFoldDB" id="F8PP61"/>
<keyword evidence="4" id="KW-1185">Reference proteome</keyword>
<feature type="compositionally biased region" description="Low complexity" evidence="1">
    <location>
        <begin position="912"/>
        <end position="934"/>
    </location>
</feature>
<dbReference type="InterPro" id="IPR024555">
    <property type="entry name" value="PX-associated"/>
</dbReference>
<dbReference type="HOGENOM" id="CLU_007739_0_0_1"/>
<accession>F8PP61</accession>
<organism evidence="4">
    <name type="scientific">Serpula lacrymans var. lacrymans (strain S7.3)</name>
    <name type="common">Dry rot fungus</name>
    <dbReference type="NCBI Taxonomy" id="936435"/>
    <lineage>
        <taxon>Eukaryota</taxon>
        <taxon>Fungi</taxon>
        <taxon>Dikarya</taxon>
        <taxon>Basidiomycota</taxon>
        <taxon>Agaricomycotina</taxon>
        <taxon>Agaricomycetes</taxon>
        <taxon>Agaricomycetidae</taxon>
        <taxon>Boletales</taxon>
        <taxon>Coniophorineae</taxon>
        <taxon>Serpulaceae</taxon>
        <taxon>Serpula</taxon>
    </lineage>
</organism>
<dbReference type="OrthoDB" id="2117459at2759"/>
<dbReference type="InterPro" id="IPR047168">
    <property type="entry name" value="LEC1-like"/>
</dbReference>
<dbReference type="Pfam" id="PF12828">
    <property type="entry name" value="PXB"/>
    <property type="match status" value="1"/>
</dbReference>
<feature type="compositionally biased region" description="Polar residues" evidence="1">
    <location>
        <begin position="286"/>
        <end position="312"/>
    </location>
</feature>
<feature type="domain" description="PX" evidence="2">
    <location>
        <begin position="198"/>
        <end position="355"/>
    </location>
</feature>
<feature type="region of interest" description="Disordered" evidence="1">
    <location>
        <begin position="286"/>
        <end position="317"/>
    </location>
</feature>
<dbReference type="EMBL" id="GL945477">
    <property type="protein sequence ID" value="EGO01938.1"/>
    <property type="molecule type" value="Genomic_DNA"/>
</dbReference>
<dbReference type="PROSITE" id="PS50195">
    <property type="entry name" value="PX"/>
    <property type="match status" value="1"/>
</dbReference>
<name>F8PP61_SERL3</name>